<dbReference type="AlphaFoldDB" id="A0A812LCI6"/>
<sequence>MAGMRNVAWLGLLSSFRQTLRSADLRFASQENELRFRHDLVQQSFRLAAPAGLTQVALQVVIATNRLSQEMPWSTGMSAPGLIFLLMQASAAVLMVLACLHGLFSKGETCRGLSEALWTCAISANTVAGVLHGRWWRLWVEERELDCLDGEASELSAVLLSVAFVSIACHVLPLRCCFLGPLVILAGVACCFQAVMGASQGHQSGVQILNAALLLWLLTSSYCAAHRRERSCREGWMQACSQDSLMREASVEKEVAKAALARDLKIFKLYGCCLALSLHEDFRICNGSLQAAKSFFGKDVEGSSFLMLVDEAYRDNFSQLCKHIDGSRIPRSVNVKLILADPAPTACQLILLYHGRPGRTYLLGIKRVSGFTEQRRSSPGRVQPDPEVQDTRHPLAPHHVVPSPGPLSSPPPPDPSLIRQEVL</sequence>
<feature type="transmembrane region" description="Helical" evidence="2">
    <location>
        <begin position="81"/>
        <end position="104"/>
    </location>
</feature>
<evidence type="ECO:0000256" key="1">
    <source>
        <dbReference type="SAM" id="MobiDB-lite"/>
    </source>
</evidence>
<dbReference type="OrthoDB" id="72053at2759"/>
<keyword evidence="4" id="KW-1185">Reference proteome</keyword>
<feature type="transmembrane region" description="Helical" evidence="2">
    <location>
        <begin position="205"/>
        <end position="225"/>
    </location>
</feature>
<organism evidence="3 4">
    <name type="scientific">Symbiodinium necroappetens</name>
    <dbReference type="NCBI Taxonomy" id="1628268"/>
    <lineage>
        <taxon>Eukaryota</taxon>
        <taxon>Sar</taxon>
        <taxon>Alveolata</taxon>
        <taxon>Dinophyceae</taxon>
        <taxon>Suessiales</taxon>
        <taxon>Symbiodiniaceae</taxon>
        <taxon>Symbiodinium</taxon>
    </lineage>
</organism>
<reference evidence="3" key="1">
    <citation type="submission" date="2021-02" db="EMBL/GenBank/DDBJ databases">
        <authorList>
            <person name="Dougan E. K."/>
            <person name="Rhodes N."/>
            <person name="Thang M."/>
            <person name="Chan C."/>
        </authorList>
    </citation>
    <scope>NUCLEOTIDE SEQUENCE</scope>
</reference>
<evidence type="ECO:0000313" key="3">
    <source>
        <dbReference type="EMBL" id="CAE7239467.1"/>
    </source>
</evidence>
<evidence type="ECO:0000256" key="2">
    <source>
        <dbReference type="SAM" id="Phobius"/>
    </source>
</evidence>
<keyword evidence="2" id="KW-0812">Transmembrane</keyword>
<feature type="compositionally biased region" description="Pro residues" evidence="1">
    <location>
        <begin position="403"/>
        <end position="415"/>
    </location>
</feature>
<comment type="caution">
    <text evidence="3">The sequence shown here is derived from an EMBL/GenBank/DDBJ whole genome shotgun (WGS) entry which is preliminary data.</text>
</comment>
<protein>
    <submittedName>
        <fullName evidence="3">PDIL2-1 protein</fullName>
    </submittedName>
</protein>
<keyword evidence="2" id="KW-1133">Transmembrane helix</keyword>
<evidence type="ECO:0000313" key="4">
    <source>
        <dbReference type="Proteomes" id="UP000601435"/>
    </source>
</evidence>
<accession>A0A812LCI6</accession>
<dbReference type="EMBL" id="CAJNJA010008697">
    <property type="protein sequence ID" value="CAE7239467.1"/>
    <property type="molecule type" value="Genomic_DNA"/>
</dbReference>
<feature type="transmembrane region" description="Helical" evidence="2">
    <location>
        <begin position="179"/>
        <end position="199"/>
    </location>
</feature>
<proteinExistence type="predicted"/>
<name>A0A812LCI6_9DINO</name>
<dbReference type="Proteomes" id="UP000601435">
    <property type="component" value="Unassembled WGS sequence"/>
</dbReference>
<feature type="region of interest" description="Disordered" evidence="1">
    <location>
        <begin position="372"/>
        <end position="423"/>
    </location>
</feature>
<gene>
    <name evidence="3" type="primary">PDIL2-1</name>
    <name evidence="3" type="ORF">SNEC2469_LOCUS4223</name>
</gene>
<keyword evidence="2" id="KW-0472">Membrane</keyword>